<dbReference type="InterPro" id="IPR000182">
    <property type="entry name" value="GNAT_dom"/>
</dbReference>
<name>A0ABR4MVA9_9FUNG</name>
<dbReference type="PROSITE" id="PS51186">
    <property type="entry name" value="GNAT"/>
    <property type="match status" value="1"/>
</dbReference>
<gene>
    <name evidence="2" type="ORF">HK105_209320</name>
</gene>
<accession>A0ABR4MVA9</accession>
<dbReference type="SUPFAM" id="SSF55729">
    <property type="entry name" value="Acyl-CoA N-acyltransferases (Nat)"/>
    <property type="match status" value="1"/>
</dbReference>
<dbReference type="PANTHER" id="PTHR43138">
    <property type="entry name" value="ACETYLTRANSFERASE, GNAT FAMILY"/>
    <property type="match status" value="1"/>
</dbReference>
<dbReference type="Gene3D" id="3.40.630.30">
    <property type="match status" value="1"/>
</dbReference>
<evidence type="ECO:0000313" key="3">
    <source>
        <dbReference type="Proteomes" id="UP001527925"/>
    </source>
</evidence>
<protein>
    <recommendedName>
        <fullName evidence="1">N-acetyltransferase domain-containing protein</fullName>
    </recommendedName>
</protein>
<reference evidence="2 3" key="1">
    <citation type="submission" date="2023-09" db="EMBL/GenBank/DDBJ databases">
        <title>Pangenome analysis of Batrachochytrium dendrobatidis and related Chytrids.</title>
        <authorList>
            <person name="Yacoub M.N."/>
            <person name="Stajich J.E."/>
            <person name="James T.Y."/>
        </authorList>
    </citation>
    <scope>NUCLEOTIDE SEQUENCE [LARGE SCALE GENOMIC DNA]</scope>
    <source>
        <strain evidence="2 3">JEL0888</strain>
    </source>
</reference>
<dbReference type="PANTHER" id="PTHR43138:SF1">
    <property type="entry name" value="N-ACETYLTRANSFERASE ACA1"/>
    <property type="match status" value="1"/>
</dbReference>
<comment type="caution">
    <text evidence="2">The sequence shown here is derived from an EMBL/GenBank/DDBJ whole genome shotgun (WGS) entry which is preliminary data.</text>
</comment>
<proteinExistence type="predicted"/>
<evidence type="ECO:0000259" key="1">
    <source>
        <dbReference type="PROSITE" id="PS51186"/>
    </source>
</evidence>
<dbReference type="InterPro" id="IPR016181">
    <property type="entry name" value="Acyl_CoA_acyltransferase"/>
</dbReference>
<dbReference type="Proteomes" id="UP001527925">
    <property type="component" value="Unassembled WGS sequence"/>
</dbReference>
<dbReference type="Pfam" id="PF00583">
    <property type="entry name" value="Acetyltransf_1"/>
    <property type="match status" value="1"/>
</dbReference>
<feature type="domain" description="N-acetyltransferase" evidence="1">
    <location>
        <begin position="49"/>
        <end position="219"/>
    </location>
</feature>
<sequence>MDLAPNIADCGFPENMSSAYGAIQRPGGDGPRDLELGKLSLALRDGTPVTIRPVDAAETAVVAQLFRLMNRIIEDGDTYPQEHPLTEEGFRAYFLAADAFVLKDAAGTVLGAFYVKPNFPGRCSHASGAAPAAGRICNGGFIVEHAQRGRGVGHALARAFLHIAPRLGYKASMFNLVFETNTASVRLWRGAGFQEIGRVPGAGRLKGFDSPVDAIMFYYDFSTLGQA</sequence>
<organism evidence="2 3">
    <name type="scientific">Polyrhizophydium stewartii</name>
    <dbReference type="NCBI Taxonomy" id="2732419"/>
    <lineage>
        <taxon>Eukaryota</taxon>
        <taxon>Fungi</taxon>
        <taxon>Fungi incertae sedis</taxon>
        <taxon>Chytridiomycota</taxon>
        <taxon>Chytridiomycota incertae sedis</taxon>
        <taxon>Chytridiomycetes</taxon>
        <taxon>Rhizophydiales</taxon>
        <taxon>Rhizophydiales incertae sedis</taxon>
        <taxon>Polyrhizophydium</taxon>
    </lineage>
</organism>
<dbReference type="EMBL" id="JADGIZ020000136">
    <property type="protein sequence ID" value="KAL2911212.1"/>
    <property type="molecule type" value="Genomic_DNA"/>
</dbReference>
<evidence type="ECO:0000313" key="2">
    <source>
        <dbReference type="EMBL" id="KAL2911212.1"/>
    </source>
</evidence>
<keyword evidence="3" id="KW-1185">Reference proteome</keyword>
<dbReference type="InterPro" id="IPR052742">
    <property type="entry name" value="Mito_N-acetyltransferase"/>
</dbReference>